<evidence type="ECO:0000313" key="2">
    <source>
        <dbReference type="Proteomes" id="UP000439424"/>
    </source>
</evidence>
<organism evidence="1 2">
    <name type="scientific">Acinetobacter baumannii</name>
    <dbReference type="NCBI Taxonomy" id="470"/>
    <lineage>
        <taxon>Bacteria</taxon>
        <taxon>Pseudomonadati</taxon>
        <taxon>Pseudomonadota</taxon>
        <taxon>Gammaproteobacteria</taxon>
        <taxon>Moraxellales</taxon>
        <taxon>Moraxellaceae</taxon>
        <taxon>Acinetobacter</taxon>
        <taxon>Acinetobacter calcoaceticus/baumannii complex</taxon>
    </lineage>
</organism>
<name>A0A6I4HK78_ACIBA</name>
<reference evidence="1 2" key="1">
    <citation type="submission" date="2019-11" db="EMBL/GenBank/DDBJ databases">
        <title>Multidrug-resistant Acinetobacter baumannii moving toward extensively drug-resistant over fifteen years in South of Brazil.</title>
        <authorList>
            <person name="Fedrigo N.H."/>
            <person name="Cerdeira L."/>
            <person name="Fuga B."/>
            <person name="Marini P.V.B."/>
            <person name="Shinohara D.R."/>
            <person name="Carrara-Marroni F.E."/>
            <person name="Lincopan N."/>
            <person name="Tognim M.C.B."/>
        </authorList>
    </citation>
    <scope>NUCLEOTIDE SEQUENCE [LARGE SCALE GENOMIC DNA]</scope>
    <source>
        <strain evidence="1 2">Ac576</strain>
    </source>
</reference>
<gene>
    <name evidence="1" type="ORF">GNY86_09425</name>
</gene>
<accession>A0A6I4HK78</accession>
<dbReference type="Proteomes" id="UP000439424">
    <property type="component" value="Unassembled WGS sequence"/>
</dbReference>
<dbReference type="RefSeq" id="WP_032037776.1">
    <property type="nucleotide sequence ID" value="NZ_JACDYA010000007.1"/>
</dbReference>
<dbReference type="EMBL" id="WPIP01000055">
    <property type="protein sequence ID" value="MVM91741.1"/>
    <property type="molecule type" value="Genomic_DNA"/>
</dbReference>
<protein>
    <submittedName>
        <fullName evidence="1">Uncharacterized protein</fullName>
    </submittedName>
</protein>
<dbReference type="AlphaFoldDB" id="A0A6I4HK78"/>
<sequence length="63" mass="7116">MKIVSGRDALIAVALGFQVYTRPKSELVENRVWSRVSDNANIRLFLGDESNQIFEYGVEVKEG</sequence>
<comment type="caution">
    <text evidence="1">The sequence shown here is derived from an EMBL/GenBank/DDBJ whole genome shotgun (WGS) entry which is preliminary data.</text>
</comment>
<evidence type="ECO:0000313" key="1">
    <source>
        <dbReference type="EMBL" id="MVM91741.1"/>
    </source>
</evidence>
<proteinExistence type="predicted"/>